<dbReference type="GO" id="GO:0140359">
    <property type="term" value="F:ABC-type transporter activity"/>
    <property type="evidence" value="ECO:0007669"/>
    <property type="project" value="InterPro"/>
</dbReference>
<dbReference type="PANTHER" id="PTHR46743:SF2">
    <property type="entry name" value="TEICHOIC ACIDS EXPORT ATP-BINDING PROTEIN TAGH"/>
    <property type="match status" value="1"/>
</dbReference>
<evidence type="ECO:0000313" key="6">
    <source>
        <dbReference type="EMBL" id="MCC4309476.1"/>
    </source>
</evidence>
<dbReference type="InterPro" id="IPR050683">
    <property type="entry name" value="Bact_Polysacc_Export_ATP-bd"/>
</dbReference>
<dbReference type="PROSITE" id="PS00211">
    <property type="entry name" value="ABC_TRANSPORTER_1"/>
    <property type="match status" value="1"/>
</dbReference>
<evidence type="ECO:0000256" key="3">
    <source>
        <dbReference type="ARBA" id="ARBA00022741"/>
    </source>
</evidence>
<accession>A0A9Q3UP00</accession>
<dbReference type="AlphaFoldDB" id="A0A9Q3UP00"/>
<dbReference type="PANTHER" id="PTHR46743">
    <property type="entry name" value="TEICHOIC ACIDS EXPORT ATP-BINDING PROTEIN TAGH"/>
    <property type="match status" value="1"/>
</dbReference>
<evidence type="ECO:0000313" key="7">
    <source>
        <dbReference type="Proteomes" id="UP001108027"/>
    </source>
</evidence>
<keyword evidence="3" id="KW-0547">Nucleotide-binding</keyword>
<dbReference type="PROSITE" id="PS50893">
    <property type="entry name" value="ABC_TRANSPORTER_2"/>
    <property type="match status" value="1"/>
</dbReference>
<evidence type="ECO:0000256" key="1">
    <source>
        <dbReference type="ARBA" id="ARBA00005417"/>
    </source>
</evidence>
<protein>
    <submittedName>
        <fullName evidence="6">ABC transporter ATP-binding protein</fullName>
    </submittedName>
</protein>
<dbReference type="SMART" id="SM00382">
    <property type="entry name" value="AAA"/>
    <property type="match status" value="1"/>
</dbReference>
<evidence type="ECO:0000259" key="5">
    <source>
        <dbReference type="PROSITE" id="PS50893"/>
    </source>
</evidence>
<reference evidence="6" key="1">
    <citation type="submission" date="2021-10" db="EMBL/GenBank/DDBJ databases">
        <title>The diversity and Nitrogen Metabolism of Culturable Nitrate-Utilizing Bacteria Within the Oxygen Minimum Zone of the Changjiang (Yangtze River)Estuary.</title>
        <authorList>
            <person name="Zhang D."/>
            <person name="Zheng J."/>
            <person name="Liu S."/>
            <person name="He W."/>
        </authorList>
    </citation>
    <scope>NUCLEOTIDE SEQUENCE</scope>
    <source>
        <strain evidence="6">FXH-223</strain>
    </source>
</reference>
<dbReference type="GO" id="GO:0016887">
    <property type="term" value="F:ATP hydrolysis activity"/>
    <property type="evidence" value="ECO:0007669"/>
    <property type="project" value="InterPro"/>
</dbReference>
<evidence type="ECO:0000256" key="4">
    <source>
        <dbReference type="ARBA" id="ARBA00022840"/>
    </source>
</evidence>
<evidence type="ECO:0000256" key="2">
    <source>
        <dbReference type="ARBA" id="ARBA00022448"/>
    </source>
</evidence>
<dbReference type="InterPro" id="IPR017871">
    <property type="entry name" value="ABC_transporter-like_CS"/>
</dbReference>
<gene>
    <name evidence="6" type="ORF">LL252_12945</name>
</gene>
<dbReference type="GO" id="GO:0016020">
    <property type="term" value="C:membrane"/>
    <property type="evidence" value="ECO:0007669"/>
    <property type="project" value="InterPro"/>
</dbReference>
<organism evidence="6 7">
    <name type="scientific">Alloalcanivorax marinus</name>
    <dbReference type="NCBI Taxonomy" id="1177169"/>
    <lineage>
        <taxon>Bacteria</taxon>
        <taxon>Pseudomonadati</taxon>
        <taxon>Pseudomonadota</taxon>
        <taxon>Gammaproteobacteria</taxon>
        <taxon>Oceanospirillales</taxon>
        <taxon>Alcanivoracaceae</taxon>
        <taxon>Alloalcanivorax</taxon>
    </lineage>
</organism>
<feature type="domain" description="ABC transporter" evidence="5">
    <location>
        <begin position="17"/>
        <end position="218"/>
    </location>
</feature>
<sequence length="218" mass="23896">MNGQIVLSARNLGVRYKRRGGLFRPPRYHQAFRGLTFDLYQGETLALTGRNGAGKSTLLKVLAGILRPDEGRLINHGVTVSLLSLQAGFDPELPGTDNALLSAMLLGYTRAQARASLSRIAAFSELGTFMDEPVKTYSSGMRARLGFSVAMFLSPDVLLIDEALAVGDRSFREKAEREMNKKIHSLQTVVLVSHSESQIEKLADRVIDLQSLGGRHVL</sequence>
<keyword evidence="4 6" id="KW-0067">ATP-binding</keyword>
<dbReference type="InterPro" id="IPR015860">
    <property type="entry name" value="ABC_transpr_TagH-like"/>
</dbReference>
<dbReference type="InterPro" id="IPR003593">
    <property type="entry name" value="AAA+_ATPase"/>
</dbReference>
<comment type="similarity">
    <text evidence="1">Belongs to the ABC transporter superfamily.</text>
</comment>
<keyword evidence="7" id="KW-1185">Reference proteome</keyword>
<dbReference type="Proteomes" id="UP001108027">
    <property type="component" value="Unassembled WGS sequence"/>
</dbReference>
<dbReference type="RefSeq" id="WP_228234303.1">
    <property type="nucleotide sequence ID" value="NZ_ARXL01000040.1"/>
</dbReference>
<dbReference type="SUPFAM" id="SSF52540">
    <property type="entry name" value="P-loop containing nucleoside triphosphate hydrolases"/>
    <property type="match status" value="1"/>
</dbReference>
<dbReference type="Gene3D" id="3.40.50.300">
    <property type="entry name" value="P-loop containing nucleotide triphosphate hydrolases"/>
    <property type="match status" value="1"/>
</dbReference>
<dbReference type="EMBL" id="JAJGNA010000017">
    <property type="protein sequence ID" value="MCC4309476.1"/>
    <property type="molecule type" value="Genomic_DNA"/>
</dbReference>
<dbReference type="Pfam" id="PF00005">
    <property type="entry name" value="ABC_tran"/>
    <property type="match status" value="1"/>
</dbReference>
<dbReference type="InterPro" id="IPR003439">
    <property type="entry name" value="ABC_transporter-like_ATP-bd"/>
</dbReference>
<keyword evidence="2" id="KW-0813">Transport</keyword>
<proteinExistence type="inferred from homology"/>
<dbReference type="InterPro" id="IPR027417">
    <property type="entry name" value="P-loop_NTPase"/>
</dbReference>
<name>A0A9Q3UP00_9GAMM</name>
<dbReference type="GO" id="GO:0005524">
    <property type="term" value="F:ATP binding"/>
    <property type="evidence" value="ECO:0007669"/>
    <property type="project" value="UniProtKB-KW"/>
</dbReference>
<dbReference type="CDD" id="cd03220">
    <property type="entry name" value="ABC_KpsT_Wzt"/>
    <property type="match status" value="1"/>
</dbReference>
<comment type="caution">
    <text evidence="6">The sequence shown here is derived from an EMBL/GenBank/DDBJ whole genome shotgun (WGS) entry which is preliminary data.</text>
</comment>